<name>A0A6V7UGZ1_MELEN</name>
<reference evidence="3 4" key="1">
    <citation type="submission" date="2020-08" db="EMBL/GenBank/DDBJ databases">
        <authorList>
            <person name="Koutsovoulos G."/>
            <person name="Danchin GJ E."/>
        </authorList>
    </citation>
    <scope>NUCLEOTIDE SEQUENCE [LARGE SCALE GENOMIC DNA]</scope>
</reference>
<keyword evidence="1" id="KW-0378">Hydrolase</keyword>
<dbReference type="AlphaFoldDB" id="A0A6V7UGZ1"/>
<gene>
    <name evidence="3" type="ORF">MENT_LOCUS12629</name>
</gene>
<comment type="caution">
    <text evidence="3">The sequence shown here is derived from an EMBL/GenBank/DDBJ whole genome shotgun (WGS) entry which is preliminary data.</text>
</comment>
<evidence type="ECO:0000256" key="1">
    <source>
        <dbReference type="ARBA" id="ARBA00022801"/>
    </source>
</evidence>
<evidence type="ECO:0000259" key="2">
    <source>
        <dbReference type="PROSITE" id="PS51959"/>
    </source>
</evidence>
<evidence type="ECO:0000313" key="3">
    <source>
        <dbReference type="EMBL" id="CAD2157444.1"/>
    </source>
</evidence>
<dbReference type="SUPFAM" id="SSF142877">
    <property type="entry name" value="EndoU-like"/>
    <property type="match status" value="1"/>
</dbReference>
<protein>
    <recommendedName>
        <fullName evidence="2">EndoU domain-containing protein</fullName>
    </recommendedName>
</protein>
<dbReference type="InterPro" id="IPR018998">
    <property type="entry name" value="EndoU_C"/>
</dbReference>
<dbReference type="Proteomes" id="UP000580250">
    <property type="component" value="Unassembled WGS sequence"/>
</dbReference>
<feature type="domain" description="EndoU" evidence="2">
    <location>
        <begin position="227"/>
        <end position="271"/>
    </location>
</feature>
<dbReference type="GO" id="GO:0016787">
    <property type="term" value="F:hydrolase activity"/>
    <property type="evidence" value="ECO:0007669"/>
    <property type="project" value="UniProtKB-KW"/>
</dbReference>
<organism evidence="3 4">
    <name type="scientific">Meloidogyne enterolobii</name>
    <name type="common">Root-knot nematode worm</name>
    <name type="synonym">Meloidogyne mayaguensis</name>
    <dbReference type="NCBI Taxonomy" id="390850"/>
    <lineage>
        <taxon>Eukaryota</taxon>
        <taxon>Metazoa</taxon>
        <taxon>Ecdysozoa</taxon>
        <taxon>Nematoda</taxon>
        <taxon>Chromadorea</taxon>
        <taxon>Rhabditida</taxon>
        <taxon>Tylenchina</taxon>
        <taxon>Tylenchomorpha</taxon>
        <taxon>Tylenchoidea</taxon>
        <taxon>Meloidogynidae</taxon>
        <taxon>Meloidogyninae</taxon>
        <taxon>Meloidogyne</taxon>
    </lineage>
</organism>
<dbReference type="PROSITE" id="PS51959">
    <property type="entry name" value="ENDOU"/>
    <property type="match status" value="1"/>
</dbReference>
<dbReference type="EMBL" id="CAJEWN010000066">
    <property type="protein sequence ID" value="CAD2157444.1"/>
    <property type="molecule type" value="Genomic_DNA"/>
</dbReference>
<proteinExistence type="predicted"/>
<sequence>MDAPYRAIYGKNYEIKSLENGTSQLTHPPKIFPLTLLNDAYVRLCENFQTVGLRNDFFQVLNRTEIFQKAKILYYEIKEKMDFVEKVQQLLFSEEEPQFYSLFCQFTQGKGTWHSFLREQSNNKMEIHSLKLKNNTRAMKDMQVEFIKNGKLKKRRIIIGTSLEFEIAVFSFCAFSYMEMEKWKHCSAPIDDGYIFDMGIKKSIKSGKLNIIWNTKIMKREKRKPKTDPAFQKLVDQLWEKDVDRIDESAIRLNWQGKLDRPQIKDISPDP</sequence>
<evidence type="ECO:0000313" key="4">
    <source>
        <dbReference type="Proteomes" id="UP000580250"/>
    </source>
</evidence>
<dbReference type="InterPro" id="IPR037227">
    <property type="entry name" value="EndoU-like"/>
</dbReference>
<accession>A0A6V7UGZ1</accession>
<dbReference type="GO" id="GO:0004521">
    <property type="term" value="F:RNA endonuclease activity"/>
    <property type="evidence" value="ECO:0007669"/>
    <property type="project" value="InterPro"/>
</dbReference>